<accession>A0A2Z7D844</accession>
<gene>
    <name evidence="6" type="ORF">F511_06737</name>
</gene>
<dbReference type="SUPFAM" id="SSF49503">
    <property type="entry name" value="Cupredoxins"/>
    <property type="match status" value="1"/>
</dbReference>
<evidence type="ECO:0000313" key="6">
    <source>
        <dbReference type="EMBL" id="KZV55260.1"/>
    </source>
</evidence>
<keyword evidence="1" id="KW-1015">Disulfide bond</keyword>
<dbReference type="PROSITE" id="PS51485">
    <property type="entry name" value="PHYTOCYANIN"/>
    <property type="match status" value="1"/>
</dbReference>
<dbReference type="Gene3D" id="2.60.40.420">
    <property type="entry name" value="Cupredoxins - blue copper proteins"/>
    <property type="match status" value="1"/>
</dbReference>
<dbReference type="Pfam" id="PF02298">
    <property type="entry name" value="Cu_bind_like"/>
    <property type="match status" value="1"/>
</dbReference>
<name>A0A2Z7D844_9LAMI</name>
<feature type="chain" id="PRO_5016280845" evidence="4">
    <location>
        <begin position="26"/>
        <end position="158"/>
    </location>
</feature>
<dbReference type="InterPro" id="IPR008972">
    <property type="entry name" value="Cupredoxin"/>
</dbReference>
<sequence>MAKRSGILPTAAVVLLVLMDDTSYGLQHIVGDSIWSIPPANAFYTNWSSSHSFHVGDTLYFDFDSGFYNVIEVSRGEYDSCGTNQPFKAFMDGPAIIDLTEKGVFYFVCNISNYCSLGQKVSVIVEEKSKKIAPNSSPSPSPSPSANSPYSFQPLLVH</sequence>
<evidence type="ECO:0000256" key="4">
    <source>
        <dbReference type="SAM" id="SignalP"/>
    </source>
</evidence>
<feature type="domain" description="Phytocyanin" evidence="5">
    <location>
        <begin position="26"/>
        <end position="127"/>
    </location>
</feature>
<evidence type="ECO:0000256" key="2">
    <source>
        <dbReference type="ARBA" id="ARBA00023180"/>
    </source>
</evidence>
<dbReference type="GO" id="GO:0009055">
    <property type="term" value="F:electron transfer activity"/>
    <property type="evidence" value="ECO:0007669"/>
    <property type="project" value="InterPro"/>
</dbReference>
<protein>
    <submittedName>
        <fullName evidence="6">Cucumber peeling cupredoxin-like</fullName>
    </submittedName>
</protein>
<keyword evidence="4" id="KW-0732">Signal</keyword>
<evidence type="ECO:0000256" key="1">
    <source>
        <dbReference type="ARBA" id="ARBA00023157"/>
    </source>
</evidence>
<dbReference type="PANTHER" id="PTHR33021:SF288">
    <property type="entry name" value="OS03G0648500 PROTEIN"/>
    <property type="match status" value="1"/>
</dbReference>
<dbReference type="AlphaFoldDB" id="A0A2Z7D844"/>
<evidence type="ECO:0000259" key="5">
    <source>
        <dbReference type="PROSITE" id="PS51485"/>
    </source>
</evidence>
<dbReference type="CDD" id="cd13920">
    <property type="entry name" value="Stellacyanin"/>
    <property type="match status" value="1"/>
</dbReference>
<keyword evidence="7" id="KW-1185">Reference proteome</keyword>
<dbReference type="EMBL" id="KQ988979">
    <property type="protein sequence ID" value="KZV55260.1"/>
    <property type="molecule type" value="Genomic_DNA"/>
</dbReference>
<feature type="signal peptide" evidence="4">
    <location>
        <begin position="1"/>
        <end position="25"/>
    </location>
</feature>
<dbReference type="InterPro" id="IPR039391">
    <property type="entry name" value="Phytocyanin-like"/>
</dbReference>
<dbReference type="Proteomes" id="UP000250235">
    <property type="component" value="Unassembled WGS sequence"/>
</dbReference>
<feature type="region of interest" description="Disordered" evidence="3">
    <location>
        <begin position="130"/>
        <end position="158"/>
    </location>
</feature>
<proteinExistence type="predicted"/>
<dbReference type="GO" id="GO:0005886">
    <property type="term" value="C:plasma membrane"/>
    <property type="evidence" value="ECO:0007669"/>
    <property type="project" value="TreeGrafter"/>
</dbReference>
<dbReference type="PANTHER" id="PTHR33021">
    <property type="entry name" value="BLUE COPPER PROTEIN"/>
    <property type="match status" value="1"/>
</dbReference>
<evidence type="ECO:0000313" key="7">
    <source>
        <dbReference type="Proteomes" id="UP000250235"/>
    </source>
</evidence>
<evidence type="ECO:0000256" key="3">
    <source>
        <dbReference type="SAM" id="MobiDB-lite"/>
    </source>
</evidence>
<dbReference type="OrthoDB" id="2015260at2759"/>
<keyword evidence="2" id="KW-0325">Glycoprotein</keyword>
<reference evidence="6 7" key="1">
    <citation type="journal article" date="2015" name="Proc. Natl. Acad. Sci. U.S.A.">
        <title>The resurrection genome of Boea hygrometrica: A blueprint for survival of dehydration.</title>
        <authorList>
            <person name="Xiao L."/>
            <person name="Yang G."/>
            <person name="Zhang L."/>
            <person name="Yang X."/>
            <person name="Zhao S."/>
            <person name="Ji Z."/>
            <person name="Zhou Q."/>
            <person name="Hu M."/>
            <person name="Wang Y."/>
            <person name="Chen M."/>
            <person name="Xu Y."/>
            <person name="Jin H."/>
            <person name="Xiao X."/>
            <person name="Hu G."/>
            <person name="Bao F."/>
            <person name="Hu Y."/>
            <person name="Wan P."/>
            <person name="Li L."/>
            <person name="Deng X."/>
            <person name="Kuang T."/>
            <person name="Xiang C."/>
            <person name="Zhu J.K."/>
            <person name="Oliver M.J."/>
            <person name="He Y."/>
        </authorList>
    </citation>
    <scope>NUCLEOTIDE SEQUENCE [LARGE SCALE GENOMIC DNA]</scope>
    <source>
        <strain evidence="7">cv. XS01</strain>
    </source>
</reference>
<organism evidence="6 7">
    <name type="scientific">Dorcoceras hygrometricum</name>
    <dbReference type="NCBI Taxonomy" id="472368"/>
    <lineage>
        <taxon>Eukaryota</taxon>
        <taxon>Viridiplantae</taxon>
        <taxon>Streptophyta</taxon>
        <taxon>Embryophyta</taxon>
        <taxon>Tracheophyta</taxon>
        <taxon>Spermatophyta</taxon>
        <taxon>Magnoliopsida</taxon>
        <taxon>eudicotyledons</taxon>
        <taxon>Gunneridae</taxon>
        <taxon>Pentapetalae</taxon>
        <taxon>asterids</taxon>
        <taxon>lamiids</taxon>
        <taxon>Lamiales</taxon>
        <taxon>Gesneriaceae</taxon>
        <taxon>Didymocarpoideae</taxon>
        <taxon>Trichosporeae</taxon>
        <taxon>Loxocarpinae</taxon>
        <taxon>Dorcoceras</taxon>
    </lineage>
</organism>
<dbReference type="FunFam" id="2.60.40.420:FF:000034">
    <property type="entry name" value="Cupredoxin superfamily protein"/>
    <property type="match status" value="1"/>
</dbReference>
<dbReference type="InterPro" id="IPR003245">
    <property type="entry name" value="Phytocyanin_dom"/>
</dbReference>